<dbReference type="InterPro" id="IPR050397">
    <property type="entry name" value="Env_Response_Regulators"/>
</dbReference>
<dbReference type="PANTHER" id="PTHR24567:SF26">
    <property type="entry name" value="REGULATORY PROTEIN YEIL"/>
    <property type="match status" value="1"/>
</dbReference>
<sequence>MRKVLHILGHFNDSDIQWIKDVASLAQFPAGETVIRPNEKLENLYIVTSGQLEVVHPVSGVIATLSDGEILGEMSFLDDRPPDVTVEAVSDVAMVAIPMEEILEYFQEDPSFEGRFFRALALFLSTRLRGTQNRLAFGKAEVVEEKKDGGSGVELDPNTLKSIQRAGGFFDQIRNHFQ</sequence>
<dbReference type="InterPro" id="IPR000595">
    <property type="entry name" value="cNMP-bd_dom"/>
</dbReference>
<dbReference type="Pfam" id="PF00027">
    <property type="entry name" value="cNMP_binding"/>
    <property type="match status" value="1"/>
</dbReference>
<dbReference type="RefSeq" id="WP_308952320.1">
    <property type="nucleotide sequence ID" value="NZ_JARXHW010000067.1"/>
</dbReference>
<dbReference type="PROSITE" id="PS50042">
    <property type="entry name" value="CNMP_BINDING_3"/>
    <property type="match status" value="1"/>
</dbReference>
<comment type="caution">
    <text evidence="2">The sequence shown here is derived from an EMBL/GenBank/DDBJ whole genome shotgun (WGS) entry which is preliminary data.</text>
</comment>
<dbReference type="Gene3D" id="2.60.120.10">
    <property type="entry name" value="Jelly Rolls"/>
    <property type="match status" value="1"/>
</dbReference>
<evidence type="ECO:0000259" key="1">
    <source>
        <dbReference type="PROSITE" id="PS50042"/>
    </source>
</evidence>
<dbReference type="PANTHER" id="PTHR24567">
    <property type="entry name" value="CRP FAMILY TRANSCRIPTIONAL REGULATORY PROTEIN"/>
    <property type="match status" value="1"/>
</dbReference>
<evidence type="ECO:0000313" key="2">
    <source>
        <dbReference type="EMBL" id="MDQ8209402.1"/>
    </source>
</evidence>
<name>A0ABU1B0H1_9BACT</name>
<accession>A0ABU1B0H1</accession>
<dbReference type="CDD" id="cd00038">
    <property type="entry name" value="CAP_ED"/>
    <property type="match status" value="1"/>
</dbReference>
<dbReference type="SMART" id="SM00100">
    <property type="entry name" value="cNMP"/>
    <property type="match status" value="1"/>
</dbReference>
<dbReference type="SUPFAM" id="SSF51206">
    <property type="entry name" value="cAMP-binding domain-like"/>
    <property type="match status" value="1"/>
</dbReference>
<dbReference type="InterPro" id="IPR018490">
    <property type="entry name" value="cNMP-bd_dom_sf"/>
</dbReference>
<dbReference type="InterPro" id="IPR014710">
    <property type="entry name" value="RmlC-like_jellyroll"/>
</dbReference>
<keyword evidence="3" id="KW-1185">Reference proteome</keyword>
<feature type="domain" description="Cyclic nucleotide-binding" evidence="1">
    <location>
        <begin position="7"/>
        <end position="97"/>
    </location>
</feature>
<protein>
    <submittedName>
        <fullName evidence="2">Cyclic nucleotide-binding domain-containing protein</fullName>
    </submittedName>
</protein>
<evidence type="ECO:0000313" key="3">
    <source>
        <dbReference type="Proteomes" id="UP001225316"/>
    </source>
</evidence>
<organism evidence="2 3">
    <name type="scientific">Thalassobacterium maritimum</name>
    <dbReference type="NCBI Taxonomy" id="3041265"/>
    <lineage>
        <taxon>Bacteria</taxon>
        <taxon>Pseudomonadati</taxon>
        <taxon>Verrucomicrobiota</taxon>
        <taxon>Opitutia</taxon>
        <taxon>Puniceicoccales</taxon>
        <taxon>Coraliomargaritaceae</taxon>
        <taxon>Thalassobacterium</taxon>
    </lineage>
</organism>
<dbReference type="EMBL" id="JARXHW010000067">
    <property type="protein sequence ID" value="MDQ8209402.1"/>
    <property type="molecule type" value="Genomic_DNA"/>
</dbReference>
<reference evidence="2 3" key="1">
    <citation type="submission" date="2023-04" db="EMBL/GenBank/DDBJ databases">
        <title>A novel bacteria isolated from coastal sediment.</title>
        <authorList>
            <person name="Liu X.-J."/>
            <person name="Du Z.-J."/>
        </authorList>
    </citation>
    <scope>NUCLEOTIDE SEQUENCE [LARGE SCALE GENOMIC DNA]</scope>
    <source>
        <strain evidence="2 3">SDUM461003</strain>
    </source>
</reference>
<proteinExistence type="predicted"/>
<gene>
    <name evidence="2" type="ORF">QEH52_17875</name>
</gene>
<dbReference type="Proteomes" id="UP001225316">
    <property type="component" value="Unassembled WGS sequence"/>
</dbReference>